<dbReference type="OrthoDB" id="6555825at2"/>
<protein>
    <submittedName>
        <fullName evidence="1">Uncharacterized protein</fullName>
    </submittedName>
</protein>
<evidence type="ECO:0000313" key="1">
    <source>
        <dbReference type="EMBL" id="CNF19910.1"/>
    </source>
</evidence>
<reference evidence="1 2" key="1">
    <citation type="submission" date="2015-03" db="EMBL/GenBank/DDBJ databases">
        <authorList>
            <person name="Murphy D."/>
        </authorList>
    </citation>
    <scope>NUCLEOTIDE SEQUENCE [LARGE SCALE GENOMIC DNA]</scope>
    <source>
        <strain evidence="1 2">BR165/97</strain>
    </source>
</reference>
<sequence>MKHYYMVLDSRAQVDSDSAVVLECLGNHRPSMKSLSKDWGQQGTVLVKYNQSGNELTNEEIVAVMP</sequence>
<dbReference type="EMBL" id="CPZJ01000002">
    <property type="protein sequence ID" value="CNF19910.1"/>
    <property type="molecule type" value="Genomic_DNA"/>
</dbReference>
<dbReference type="RefSeq" id="WP_050072802.1">
    <property type="nucleotide sequence ID" value="NZ_CPZJ01000002.1"/>
</dbReference>
<gene>
    <name evidence="1" type="ORF">ERS008530_00667</name>
</gene>
<proteinExistence type="predicted"/>
<dbReference type="AlphaFoldDB" id="A0A0T9LT32"/>
<dbReference type="Proteomes" id="UP000038750">
    <property type="component" value="Unassembled WGS sequence"/>
</dbReference>
<name>A0A0T9LT32_YERIN</name>
<accession>A0A0T9LT32</accession>
<organism evidence="1 2">
    <name type="scientific">Yersinia intermedia</name>
    <dbReference type="NCBI Taxonomy" id="631"/>
    <lineage>
        <taxon>Bacteria</taxon>
        <taxon>Pseudomonadati</taxon>
        <taxon>Pseudomonadota</taxon>
        <taxon>Gammaproteobacteria</taxon>
        <taxon>Enterobacterales</taxon>
        <taxon>Yersiniaceae</taxon>
        <taxon>Yersinia</taxon>
    </lineage>
</organism>
<evidence type="ECO:0000313" key="2">
    <source>
        <dbReference type="Proteomes" id="UP000038750"/>
    </source>
</evidence>